<reference evidence="1 2" key="1">
    <citation type="submission" date="2020-10" db="EMBL/GenBank/DDBJ databases">
        <authorList>
            <person name="Peeters C."/>
        </authorList>
    </citation>
    <scope>NUCLEOTIDE SEQUENCE [LARGE SCALE GENOMIC DNA]</scope>
    <source>
        <strain evidence="1 2">LMG 27952</strain>
    </source>
</reference>
<gene>
    <name evidence="1" type="ORF">LMG27952_04492</name>
</gene>
<comment type="caution">
    <text evidence="1">The sequence shown here is derived from an EMBL/GenBank/DDBJ whole genome shotgun (WGS) entry which is preliminary data.</text>
</comment>
<protein>
    <submittedName>
        <fullName evidence="1">Uncharacterized protein</fullName>
    </submittedName>
</protein>
<organism evidence="1 2">
    <name type="scientific">Paraburkholderia hiiakae</name>
    <dbReference type="NCBI Taxonomy" id="1081782"/>
    <lineage>
        <taxon>Bacteria</taxon>
        <taxon>Pseudomonadati</taxon>
        <taxon>Pseudomonadota</taxon>
        <taxon>Betaproteobacteria</taxon>
        <taxon>Burkholderiales</taxon>
        <taxon>Burkholderiaceae</taxon>
        <taxon>Paraburkholderia</taxon>
    </lineage>
</organism>
<accession>A0ABM8NWN8</accession>
<proteinExistence type="predicted"/>
<dbReference type="EMBL" id="CAJHCQ010000012">
    <property type="protein sequence ID" value="CAD6546903.1"/>
    <property type="molecule type" value="Genomic_DNA"/>
</dbReference>
<sequence length="440" mass="48972">MPKIANAKMDDSVVERFSVSILGDHQFGTNSVGVWVESGKIRVNLSNAFDKQFDGAGVIDAQMSNDDIGRASDVFGKLCKASGASPANKLPIDTLNIYSINCMQDGKPIRHQGRLSDLQRDLALEVFDFYQKSLEKYIRNGRAIERIGVTVSEVQREKEDFLVGVTFVNGGQYAISMRTPDQWKAIWQEKLDIGGKRIEGTDEWRASLAGLQIANKAELSIKTENLTMGESGTFVTIPAGGSVTFKFRVRPHGKIPKGTYKFGVLIVTTMTTLGDAPNLSRVNFGSNSEKSPSFTFDTDYPSTPDEWNDYEAHQRQKMSSQPVRPGEAVVEPGYYRNVSASGERGQFVVGLLRGERTATLDRASDRWVWDADLALEARCKPGKPCAREGRWVARTLMMGLGDRDETHPEFERYMRVGEIAPELSSLGGYAPYHYWQWLGV</sequence>
<name>A0ABM8NWN8_9BURK</name>
<keyword evidence="2" id="KW-1185">Reference proteome</keyword>
<evidence type="ECO:0000313" key="2">
    <source>
        <dbReference type="Proteomes" id="UP000656319"/>
    </source>
</evidence>
<evidence type="ECO:0000313" key="1">
    <source>
        <dbReference type="EMBL" id="CAD6546903.1"/>
    </source>
</evidence>
<dbReference type="Proteomes" id="UP000656319">
    <property type="component" value="Unassembled WGS sequence"/>
</dbReference>